<feature type="compositionally biased region" description="Basic and acidic residues" evidence="4">
    <location>
        <begin position="127"/>
        <end position="136"/>
    </location>
</feature>
<dbReference type="InterPro" id="IPR011042">
    <property type="entry name" value="6-blade_b-propeller_TolB-like"/>
</dbReference>
<evidence type="ECO:0000256" key="3">
    <source>
        <dbReference type="PIRSR" id="PIRSR605511-2"/>
    </source>
</evidence>
<comment type="similarity">
    <text evidence="1">Belongs to the SMP-30/CGR1 family.</text>
</comment>
<proteinExistence type="inferred from homology"/>
<evidence type="ECO:0000313" key="6">
    <source>
        <dbReference type="EMBL" id="KAK9814657.1"/>
    </source>
</evidence>
<dbReference type="Proteomes" id="UP001489004">
    <property type="component" value="Unassembled WGS sequence"/>
</dbReference>
<feature type="compositionally biased region" description="Basic and acidic residues" evidence="4">
    <location>
        <begin position="149"/>
        <end position="163"/>
    </location>
</feature>
<dbReference type="GO" id="GO:0019853">
    <property type="term" value="P:L-ascorbic acid biosynthetic process"/>
    <property type="evidence" value="ECO:0007669"/>
    <property type="project" value="TreeGrafter"/>
</dbReference>
<gene>
    <name evidence="6" type="ORF">WJX72_009323</name>
</gene>
<evidence type="ECO:0000259" key="5">
    <source>
        <dbReference type="Pfam" id="PF08450"/>
    </source>
</evidence>
<accession>A0AAW1Q1K3</accession>
<feature type="binding site" evidence="3">
    <location>
        <position position="41"/>
    </location>
    <ligand>
        <name>a divalent metal cation</name>
        <dbReference type="ChEBI" id="CHEBI:60240"/>
    </ligand>
</feature>
<evidence type="ECO:0000256" key="4">
    <source>
        <dbReference type="SAM" id="MobiDB-lite"/>
    </source>
</evidence>
<name>A0AAW1Q1K3_9CHLO</name>
<dbReference type="PANTHER" id="PTHR10907">
    <property type="entry name" value="REGUCALCIN"/>
    <property type="match status" value="1"/>
</dbReference>
<feature type="binding site" evidence="3">
    <location>
        <position position="133"/>
    </location>
    <ligand>
        <name>substrate</name>
    </ligand>
</feature>
<dbReference type="Gene3D" id="2.120.10.30">
    <property type="entry name" value="TolB, C-terminal domain"/>
    <property type="match status" value="1"/>
</dbReference>
<reference evidence="6 7" key="1">
    <citation type="journal article" date="2024" name="Nat. Commun.">
        <title>Phylogenomics reveals the evolutionary origins of lichenization in chlorophyte algae.</title>
        <authorList>
            <person name="Puginier C."/>
            <person name="Libourel C."/>
            <person name="Otte J."/>
            <person name="Skaloud P."/>
            <person name="Haon M."/>
            <person name="Grisel S."/>
            <person name="Petersen M."/>
            <person name="Berrin J.G."/>
            <person name="Delaux P.M."/>
            <person name="Dal Grande F."/>
            <person name="Keller J."/>
        </authorList>
    </citation>
    <scope>NUCLEOTIDE SEQUENCE [LARGE SCALE GENOMIC DNA]</scope>
    <source>
        <strain evidence="6 7">SAG 2043</strain>
    </source>
</reference>
<keyword evidence="3" id="KW-0479">Metal-binding</keyword>
<evidence type="ECO:0000256" key="1">
    <source>
        <dbReference type="ARBA" id="ARBA00008853"/>
    </source>
</evidence>
<comment type="caution">
    <text evidence="6">The sequence shown here is derived from an EMBL/GenBank/DDBJ whole genome shotgun (WGS) entry which is preliminary data.</text>
</comment>
<protein>
    <recommendedName>
        <fullName evidence="5">SMP-30/Gluconolactonase/LRE-like region domain-containing protein</fullName>
    </recommendedName>
</protein>
<dbReference type="InterPro" id="IPR013658">
    <property type="entry name" value="SGL"/>
</dbReference>
<feature type="binding site" evidence="3">
    <location>
        <position position="191"/>
    </location>
    <ligand>
        <name>a divalent metal cation</name>
        <dbReference type="ChEBI" id="CHEBI:60240"/>
    </ligand>
</feature>
<keyword evidence="3" id="KW-0862">Zinc</keyword>
<comment type="cofactor">
    <cofactor evidence="3">
        <name>Zn(2+)</name>
        <dbReference type="ChEBI" id="CHEBI:29105"/>
    </cofactor>
    <text evidence="3">Binds 1 divalent metal cation per subunit.</text>
</comment>
<dbReference type="PRINTS" id="PR01790">
    <property type="entry name" value="SMP30FAMILY"/>
</dbReference>
<dbReference type="GO" id="GO:0005509">
    <property type="term" value="F:calcium ion binding"/>
    <property type="evidence" value="ECO:0007669"/>
    <property type="project" value="TreeGrafter"/>
</dbReference>
<feature type="binding site" evidence="3">
    <location>
        <position position="254"/>
    </location>
    <ligand>
        <name>a divalent metal cation</name>
        <dbReference type="ChEBI" id="CHEBI:60240"/>
    </ligand>
</feature>
<dbReference type="EMBL" id="JALJOR010000007">
    <property type="protein sequence ID" value="KAK9814657.1"/>
    <property type="molecule type" value="Genomic_DNA"/>
</dbReference>
<evidence type="ECO:0000313" key="7">
    <source>
        <dbReference type="Proteomes" id="UP001489004"/>
    </source>
</evidence>
<dbReference type="AlphaFoldDB" id="A0AAW1Q1K3"/>
<feature type="binding site" evidence="3">
    <location>
        <position position="135"/>
    </location>
    <ligand>
        <name>substrate</name>
    </ligand>
</feature>
<dbReference type="GO" id="GO:0004341">
    <property type="term" value="F:gluconolactonase activity"/>
    <property type="evidence" value="ECO:0007669"/>
    <property type="project" value="TreeGrafter"/>
</dbReference>
<evidence type="ECO:0000256" key="2">
    <source>
        <dbReference type="PIRSR" id="PIRSR605511-1"/>
    </source>
</evidence>
<dbReference type="SUPFAM" id="SSF63829">
    <property type="entry name" value="Calcium-dependent phosphotriesterase"/>
    <property type="match status" value="1"/>
</dbReference>
<feature type="region of interest" description="Disordered" evidence="4">
    <location>
        <begin position="125"/>
        <end position="163"/>
    </location>
</feature>
<dbReference type="InterPro" id="IPR005511">
    <property type="entry name" value="SMP-30"/>
</dbReference>
<dbReference type="Pfam" id="PF08450">
    <property type="entry name" value="SGL"/>
    <property type="match status" value="1"/>
</dbReference>
<feature type="domain" description="SMP-30/Gluconolactonase/LRE-like region" evidence="5">
    <location>
        <begin position="41"/>
        <end position="313"/>
    </location>
</feature>
<dbReference type="PANTHER" id="PTHR10907:SF47">
    <property type="entry name" value="REGUCALCIN"/>
    <property type="match status" value="1"/>
</dbReference>
<keyword evidence="7" id="KW-1185">Reference proteome</keyword>
<organism evidence="6 7">
    <name type="scientific">[Myrmecia] bisecta</name>
    <dbReference type="NCBI Taxonomy" id="41462"/>
    <lineage>
        <taxon>Eukaryota</taxon>
        <taxon>Viridiplantae</taxon>
        <taxon>Chlorophyta</taxon>
        <taxon>core chlorophytes</taxon>
        <taxon>Trebouxiophyceae</taxon>
        <taxon>Trebouxiales</taxon>
        <taxon>Trebouxiaceae</taxon>
        <taxon>Myrmecia</taxon>
    </lineage>
</organism>
<sequence length="350" mass="38274">MVKPTLLRAAAAEVADRSAPTNLPETGDLELVLDVQGKLLEGPVWDGRTNQLHFVDINNQQIHTFDPYAPADAPDRHTNMDMPEPVAFITLTAHPGELIAAMERSAVLVDLKTKSTVRTIATTPESHGTEGYRFNDGKPSPSGILVGGRKHESSEEPGGKRGRIYKLDWKPDPQQSEWVEIVGTEEVQLPNGMAWNLNSGEMYLNDSVYDGINPAAGVVWAYTVNEEGMPMRDADGKLQRRVVTTYSPDDGVPDGLTVDSQARIWLARAKGSAVLCIDAQTGQELHRIDMPVEMPTACAFGGKDLSDLYITTTCMGGGKGAGGLWRYRLPGLVGWHPAYPALQQTEWREQ</sequence>
<feature type="active site" description="Proton donor/acceptor" evidence="2">
    <location>
        <position position="254"/>
    </location>
</feature>